<accession>A0AAV6JC67</accession>
<comment type="caution">
    <text evidence="2">The sequence shown here is derived from an EMBL/GenBank/DDBJ whole genome shotgun (WGS) entry which is preliminary data.</text>
</comment>
<reference evidence="2" key="1">
    <citation type="submission" date="2020-08" db="EMBL/GenBank/DDBJ databases">
        <title>Plant Genome Project.</title>
        <authorList>
            <person name="Zhang R.-G."/>
        </authorList>
    </citation>
    <scope>NUCLEOTIDE SEQUENCE</scope>
    <source>
        <strain evidence="2">WSP0</strain>
        <tissue evidence="2">Leaf</tissue>
    </source>
</reference>
<keyword evidence="1" id="KW-0472">Membrane</keyword>
<protein>
    <submittedName>
        <fullName evidence="2">Uncharacterized protein</fullName>
    </submittedName>
</protein>
<feature type="transmembrane region" description="Helical" evidence="1">
    <location>
        <begin position="37"/>
        <end position="62"/>
    </location>
</feature>
<sequence length="122" mass="13408">MTLASMTSSISLRQQRNLSTGVGGYAVEVARLQSRDFIGVCCVAVCVCVCCASLSVTEWYIYFSYRVSGKIHHKECFTSDRLIYQMRDATATALGGGAARAKLLADQEDREIQCLVATIIER</sequence>
<proteinExistence type="predicted"/>
<gene>
    <name evidence="2" type="ORF">RHGRI_024622</name>
</gene>
<name>A0AAV6JC67_9ERIC</name>
<evidence type="ECO:0000313" key="2">
    <source>
        <dbReference type="EMBL" id="KAG5537234.1"/>
    </source>
</evidence>
<evidence type="ECO:0000256" key="1">
    <source>
        <dbReference type="SAM" id="Phobius"/>
    </source>
</evidence>
<dbReference type="AlphaFoldDB" id="A0AAV6JC67"/>
<keyword evidence="1" id="KW-0812">Transmembrane</keyword>
<keyword evidence="1" id="KW-1133">Transmembrane helix</keyword>
<organism evidence="2 3">
    <name type="scientific">Rhododendron griersonianum</name>
    <dbReference type="NCBI Taxonomy" id="479676"/>
    <lineage>
        <taxon>Eukaryota</taxon>
        <taxon>Viridiplantae</taxon>
        <taxon>Streptophyta</taxon>
        <taxon>Embryophyta</taxon>
        <taxon>Tracheophyta</taxon>
        <taxon>Spermatophyta</taxon>
        <taxon>Magnoliopsida</taxon>
        <taxon>eudicotyledons</taxon>
        <taxon>Gunneridae</taxon>
        <taxon>Pentapetalae</taxon>
        <taxon>asterids</taxon>
        <taxon>Ericales</taxon>
        <taxon>Ericaceae</taxon>
        <taxon>Ericoideae</taxon>
        <taxon>Rhodoreae</taxon>
        <taxon>Rhododendron</taxon>
    </lineage>
</organism>
<dbReference type="Proteomes" id="UP000823749">
    <property type="component" value="Chromosome 8"/>
</dbReference>
<dbReference type="EMBL" id="JACTNZ010000008">
    <property type="protein sequence ID" value="KAG5537234.1"/>
    <property type="molecule type" value="Genomic_DNA"/>
</dbReference>
<keyword evidence="3" id="KW-1185">Reference proteome</keyword>
<evidence type="ECO:0000313" key="3">
    <source>
        <dbReference type="Proteomes" id="UP000823749"/>
    </source>
</evidence>